<dbReference type="Proteomes" id="UP000694888">
    <property type="component" value="Unplaced"/>
</dbReference>
<dbReference type="EC" id="2.4.1.-" evidence="10"/>
<feature type="transmembrane region" description="Helical" evidence="10">
    <location>
        <begin position="12"/>
        <end position="30"/>
    </location>
</feature>
<sequence>MGLMSLINRRAPLLSIVSISFVALVLIYNYNANKDNILSASPCTTQNRQHTRNTAQLISENPFLNARVPSEKPGSASISLSTSSRKTYAHIIQETPPNAGPEQGFDLEYLDQEVQKAMETKKAAIRFLSSPIINQHNLMYLVGREQKCTNMTPEVIITVPSAWSNFEKRQKVRDGTQGKYVRAHSQNALLLFFVGLPPAGIGKNKTQKWAKLQEESEKYADVVIAYFEDKYRNILFKHLSMLQWVINFCPKAKFVLRTDDDVGVMIDSMLVSLRRHSDEWQNFILGKQRVGDAPSRREDQPRYYLSKEEYEPDIFPPFVLGGTIGYPVSTVKLLYEAARRTKSVWLDDVFITGICATAMGIPTFNERSFQFAH</sequence>
<dbReference type="RefSeq" id="XP_035828942.1">
    <property type="nucleotide sequence ID" value="XM_035973049.1"/>
</dbReference>
<evidence type="ECO:0000256" key="8">
    <source>
        <dbReference type="ARBA" id="ARBA00023034"/>
    </source>
</evidence>
<dbReference type="PANTHER" id="PTHR11214">
    <property type="entry name" value="BETA-1,3-N-ACETYLGLUCOSAMINYLTRANSFERASE"/>
    <property type="match status" value="1"/>
</dbReference>
<dbReference type="PANTHER" id="PTHR11214:SF378">
    <property type="entry name" value="BETA-1,3-GALACTOSYLTRANSFERASE 4"/>
    <property type="match status" value="1"/>
</dbReference>
<keyword evidence="11" id="KW-1185">Reference proteome</keyword>
<reference evidence="12" key="1">
    <citation type="submission" date="2025-08" db="UniProtKB">
        <authorList>
            <consortium name="RefSeq"/>
        </authorList>
    </citation>
    <scope>IDENTIFICATION</scope>
</reference>
<keyword evidence="4" id="KW-0808">Transferase</keyword>
<evidence type="ECO:0000256" key="10">
    <source>
        <dbReference type="RuleBase" id="RU363063"/>
    </source>
</evidence>
<gene>
    <name evidence="12" type="primary">LOC101846187</name>
</gene>
<evidence type="ECO:0000313" key="11">
    <source>
        <dbReference type="Proteomes" id="UP000694888"/>
    </source>
</evidence>
<evidence type="ECO:0000256" key="5">
    <source>
        <dbReference type="ARBA" id="ARBA00022692"/>
    </source>
</evidence>
<dbReference type="Pfam" id="PF01762">
    <property type="entry name" value="Galactosyl_T"/>
    <property type="match status" value="1"/>
</dbReference>
<dbReference type="Gene3D" id="3.90.550.50">
    <property type="match status" value="1"/>
</dbReference>
<dbReference type="InterPro" id="IPR002659">
    <property type="entry name" value="Glyco_trans_31"/>
</dbReference>
<dbReference type="GeneID" id="101846187"/>
<comment type="similarity">
    <text evidence="2 10">Belongs to the glycosyltransferase 31 family.</text>
</comment>
<keyword evidence="9 10" id="KW-0472">Membrane</keyword>
<proteinExistence type="inferred from homology"/>
<keyword evidence="3 10" id="KW-0328">Glycosyltransferase</keyword>
<evidence type="ECO:0000256" key="9">
    <source>
        <dbReference type="ARBA" id="ARBA00023136"/>
    </source>
</evidence>
<evidence type="ECO:0000256" key="2">
    <source>
        <dbReference type="ARBA" id="ARBA00008661"/>
    </source>
</evidence>
<evidence type="ECO:0000256" key="7">
    <source>
        <dbReference type="ARBA" id="ARBA00022989"/>
    </source>
</evidence>
<keyword evidence="5 10" id="KW-0812">Transmembrane</keyword>
<evidence type="ECO:0000256" key="3">
    <source>
        <dbReference type="ARBA" id="ARBA00022676"/>
    </source>
</evidence>
<keyword evidence="8 10" id="KW-0333">Golgi apparatus</keyword>
<keyword evidence="6 10" id="KW-0735">Signal-anchor</keyword>
<evidence type="ECO:0000256" key="6">
    <source>
        <dbReference type="ARBA" id="ARBA00022968"/>
    </source>
</evidence>
<organism evidence="11 12">
    <name type="scientific">Aplysia californica</name>
    <name type="common">California sea hare</name>
    <dbReference type="NCBI Taxonomy" id="6500"/>
    <lineage>
        <taxon>Eukaryota</taxon>
        <taxon>Metazoa</taxon>
        <taxon>Spiralia</taxon>
        <taxon>Lophotrochozoa</taxon>
        <taxon>Mollusca</taxon>
        <taxon>Gastropoda</taxon>
        <taxon>Heterobranchia</taxon>
        <taxon>Euthyneura</taxon>
        <taxon>Tectipleura</taxon>
        <taxon>Aplysiida</taxon>
        <taxon>Aplysioidea</taxon>
        <taxon>Aplysiidae</taxon>
        <taxon>Aplysia</taxon>
    </lineage>
</organism>
<evidence type="ECO:0000313" key="12">
    <source>
        <dbReference type="RefSeq" id="XP_035828942.1"/>
    </source>
</evidence>
<name>A0ABM1W2P9_APLCA</name>
<keyword evidence="7 10" id="KW-1133">Transmembrane helix</keyword>
<accession>A0ABM1W2P9</accession>
<evidence type="ECO:0000256" key="1">
    <source>
        <dbReference type="ARBA" id="ARBA00004323"/>
    </source>
</evidence>
<protein>
    <recommendedName>
        <fullName evidence="10">Hexosyltransferase</fullName>
        <ecNumber evidence="10">2.4.1.-</ecNumber>
    </recommendedName>
</protein>
<evidence type="ECO:0000256" key="4">
    <source>
        <dbReference type="ARBA" id="ARBA00022679"/>
    </source>
</evidence>
<comment type="subcellular location">
    <subcellularLocation>
        <location evidence="1 10">Golgi apparatus membrane</location>
        <topology evidence="1 10">Single-pass type II membrane protein</topology>
    </subcellularLocation>
</comment>